<reference evidence="3" key="1">
    <citation type="submission" date="2025-08" db="UniProtKB">
        <authorList>
            <consortium name="RefSeq"/>
        </authorList>
    </citation>
    <scope>IDENTIFICATION</scope>
    <source>
        <tissue evidence="3">Kidney</tissue>
    </source>
</reference>
<proteinExistence type="predicted"/>
<evidence type="ECO:0000313" key="3">
    <source>
        <dbReference type="RefSeq" id="XP_012879344.1"/>
    </source>
</evidence>
<feature type="compositionally biased region" description="Pro residues" evidence="1">
    <location>
        <begin position="377"/>
        <end position="387"/>
    </location>
</feature>
<feature type="region of interest" description="Disordered" evidence="1">
    <location>
        <begin position="231"/>
        <end position="403"/>
    </location>
</feature>
<dbReference type="AlphaFoldDB" id="A0A1S3FTJ4"/>
<feature type="compositionally biased region" description="Low complexity" evidence="1">
    <location>
        <begin position="250"/>
        <end position="259"/>
    </location>
</feature>
<dbReference type="GeneID" id="105991276"/>
<accession>A0A1S3FTJ4</accession>
<gene>
    <name evidence="3" type="primary">LOC105991276</name>
</gene>
<dbReference type="KEGG" id="dord:105991276"/>
<feature type="compositionally biased region" description="Basic and acidic residues" evidence="1">
    <location>
        <begin position="154"/>
        <end position="168"/>
    </location>
</feature>
<feature type="region of interest" description="Disordered" evidence="1">
    <location>
        <begin position="1"/>
        <end position="211"/>
    </location>
</feature>
<name>A0A1S3FTJ4_DIPOR</name>
<dbReference type="Proteomes" id="UP000081671">
    <property type="component" value="Unplaced"/>
</dbReference>
<feature type="compositionally biased region" description="Low complexity" evidence="1">
    <location>
        <begin position="57"/>
        <end position="68"/>
    </location>
</feature>
<organism evidence="2 3">
    <name type="scientific">Dipodomys ordii</name>
    <name type="common">Ord's kangaroo rat</name>
    <dbReference type="NCBI Taxonomy" id="10020"/>
    <lineage>
        <taxon>Eukaryota</taxon>
        <taxon>Metazoa</taxon>
        <taxon>Chordata</taxon>
        <taxon>Craniata</taxon>
        <taxon>Vertebrata</taxon>
        <taxon>Euteleostomi</taxon>
        <taxon>Mammalia</taxon>
        <taxon>Eutheria</taxon>
        <taxon>Euarchontoglires</taxon>
        <taxon>Glires</taxon>
        <taxon>Rodentia</taxon>
        <taxon>Castorimorpha</taxon>
        <taxon>Heteromyidae</taxon>
        <taxon>Dipodomyinae</taxon>
        <taxon>Dipodomys</taxon>
    </lineage>
</organism>
<protein>
    <submittedName>
        <fullName evidence="3">Collagen alpha-1(III) chain-like</fullName>
    </submittedName>
</protein>
<sequence>MTVSKPCPSGPSSRAARSTPGRPPALPSPAVPRRPIFLSRGSDGAEGWGGERREARGSGPAPQTAAAARRGEAPGGIQEEPESCRRLRRPVNLLAPEARGGARGGVGGGLRPHARAPPSTSTGTLLLTDPGGDGSHGRRPTPARQPRAPLRAKRAPEALRKGFRKQEGRPGSGSSPLRRPRQRRSGQASHLHGKHPAAGEDPGTRAGAPAWRQRLGNLHILGWPLPLAEKASLRGNGQTGRVQPGPPATTPRGAAGRGRASSDPSAPFGGRPRHPRLERASAVPPRSPRAIVTASGPGGVQVPPPEPRSAPHSCLWSRNQSPEDNNAARAGRGGGGERGARRPGQALGPGRRGHAELKAPGHTAANPNQAPPLLFRPSPPPFLPPPVSNRLSLPLGFPKMLAS</sequence>
<feature type="compositionally biased region" description="Gly residues" evidence="1">
    <location>
        <begin position="101"/>
        <end position="110"/>
    </location>
</feature>
<feature type="compositionally biased region" description="Low complexity" evidence="1">
    <location>
        <begin position="140"/>
        <end position="149"/>
    </location>
</feature>
<feature type="compositionally biased region" description="Low complexity" evidence="1">
    <location>
        <begin position="117"/>
        <end position="130"/>
    </location>
</feature>
<evidence type="ECO:0000256" key="1">
    <source>
        <dbReference type="SAM" id="MobiDB-lite"/>
    </source>
</evidence>
<dbReference type="RefSeq" id="XP_012879344.1">
    <property type="nucleotide sequence ID" value="XM_013023890.1"/>
</dbReference>
<keyword evidence="2" id="KW-1185">Reference proteome</keyword>
<feature type="compositionally biased region" description="Pro residues" evidence="1">
    <location>
        <begin position="21"/>
        <end position="32"/>
    </location>
</feature>
<dbReference type="InParanoid" id="A0A1S3FTJ4"/>
<evidence type="ECO:0000313" key="2">
    <source>
        <dbReference type="Proteomes" id="UP000081671"/>
    </source>
</evidence>